<proteinExistence type="predicted"/>
<dbReference type="AlphaFoldDB" id="A0A0A2LQA0"/>
<feature type="signal peptide" evidence="2">
    <location>
        <begin position="1"/>
        <end position="20"/>
    </location>
</feature>
<protein>
    <recommendedName>
        <fullName evidence="5">LysM domain-containing protein</fullName>
    </recommendedName>
</protein>
<evidence type="ECO:0000313" key="3">
    <source>
        <dbReference type="EMBL" id="KGO82477.1"/>
    </source>
</evidence>
<evidence type="ECO:0008006" key="5">
    <source>
        <dbReference type="Google" id="ProtNLM"/>
    </source>
</evidence>
<name>A0A0A2LQA0_9FLAO</name>
<gene>
    <name evidence="3" type="ORF">Q763_05090</name>
</gene>
<keyword evidence="4" id="KW-1185">Reference proteome</keyword>
<accession>A0A0A2LQA0</accession>
<evidence type="ECO:0000313" key="4">
    <source>
        <dbReference type="Proteomes" id="UP000030129"/>
    </source>
</evidence>
<organism evidence="3 4">
    <name type="scientific">Flavobacterium beibuense F44-8</name>
    <dbReference type="NCBI Taxonomy" id="1406840"/>
    <lineage>
        <taxon>Bacteria</taxon>
        <taxon>Pseudomonadati</taxon>
        <taxon>Bacteroidota</taxon>
        <taxon>Flavobacteriia</taxon>
        <taxon>Flavobacteriales</taxon>
        <taxon>Flavobacteriaceae</taxon>
        <taxon>Flavobacterium</taxon>
    </lineage>
</organism>
<dbReference type="EMBL" id="JRLV01000005">
    <property type="protein sequence ID" value="KGO82477.1"/>
    <property type="molecule type" value="Genomic_DNA"/>
</dbReference>
<dbReference type="STRING" id="1406840.Q763_05090"/>
<evidence type="ECO:0000256" key="2">
    <source>
        <dbReference type="SAM" id="SignalP"/>
    </source>
</evidence>
<dbReference type="RefSeq" id="WP_035131858.1">
    <property type="nucleotide sequence ID" value="NZ_JRLV01000005.1"/>
</dbReference>
<keyword evidence="2" id="KW-0732">Signal</keyword>
<dbReference type="Proteomes" id="UP000030129">
    <property type="component" value="Unassembled WGS sequence"/>
</dbReference>
<sequence>MKKLLLLVLFTTFSFTAAMAQNNYGDDQNYDNDDDTLEMTDEDDMYEEEDPDAFFIDHKILPGERMIMISRKYMVDPKEIYKYNEWAISGYDAKTGGGVLKIPLHKSQKKDLDAFKEKLEKERGGPIQVPTPKRKKKHLTTDTEE</sequence>
<comment type="caution">
    <text evidence="3">The sequence shown here is derived from an EMBL/GenBank/DDBJ whole genome shotgun (WGS) entry which is preliminary data.</text>
</comment>
<reference evidence="3 4" key="1">
    <citation type="submission" date="2013-09" db="EMBL/GenBank/DDBJ databases">
        <authorList>
            <person name="Zeng Z."/>
            <person name="Chen C."/>
        </authorList>
    </citation>
    <scope>NUCLEOTIDE SEQUENCE [LARGE SCALE GENOMIC DNA]</scope>
    <source>
        <strain evidence="3 4">F44-8</strain>
    </source>
</reference>
<feature type="region of interest" description="Disordered" evidence="1">
    <location>
        <begin position="120"/>
        <end position="145"/>
    </location>
</feature>
<feature type="chain" id="PRO_5002002360" description="LysM domain-containing protein" evidence="2">
    <location>
        <begin position="21"/>
        <end position="145"/>
    </location>
</feature>
<evidence type="ECO:0000256" key="1">
    <source>
        <dbReference type="SAM" id="MobiDB-lite"/>
    </source>
</evidence>